<organism evidence="2">
    <name type="scientific">Ditylum brightwellii</name>
    <dbReference type="NCBI Taxonomy" id="49249"/>
    <lineage>
        <taxon>Eukaryota</taxon>
        <taxon>Sar</taxon>
        <taxon>Stramenopiles</taxon>
        <taxon>Ochrophyta</taxon>
        <taxon>Bacillariophyta</taxon>
        <taxon>Mediophyceae</taxon>
        <taxon>Lithodesmiophycidae</taxon>
        <taxon>Lithodesmiales</taxon>
        <taxon>Lithodesmiaceae</taxon>
        <taxon>Ditylum</taxon>
    </lineage>
</organism>
<feature type="compositionally biased region" description="Basic and acidic residues" evidence="1">
    <location>
        <begin position="19"/>
        <end position="29"/>
    </location>
</feature>
<sequence length="335" mass="37879">MSPQKADVIDDGITKDIQIKETNYRDPNRNIETTPLTESTDEEKKKEDEAAATSRDETQKVKYEVGDHVYTWVSYMGIPYATQQHGIVVMVEQQPDVVVLVLFQKMEQKEYNDDNVGKSRETAASDDDDASFCMVRKKISLKEAERNWHKIPYGVHWTKRILTRAGTANGVEADDVSIAQNRIGFLWDHQTNLFQNITKKTASTHEKDIGECIAVWCKTGTFYSFHGLAKMGHHGADMGSSATLAGSVCTQVVASALVPVIMPVFAVYDVAVAVKSWRDSHACQKEWNVISQDWNEKFVSAMRRRREYFMHHQRFLLGRESNSVVKSNLPLSPGS</sequence>
<feature type="compositionally biased region" description="Basic and acidic residues" evidence="1">
    <location>
        <begin position="42"/>
        <end position="57"/>
    </location>
</feature>
<accession>A0A7S4S9I2</accession>
<dbReference type="AlphaFoldDB" id="A0A7S4S9I2"/>
<reference evidence="2" key="1">
    <citation type="submission" date="2021-01" db="EMBL/GenBank/DDBJ databases">
        <authorList>
            <person name="Corre E."/>
            <person name="Pelletier E."/>
            <person name="Niang G."/>
            <person name="Scheremetjew M."/>
            <person name="Finn R."/>
            <person name="Kale V."/>
            <person name="Holt S."/>
            <person name="Cochrane G."/>
            <person name="Meng A."/>
            <person name="Brown T."/>
            <person name="Cohen L."/>
        </authorList>
    </citation>
    <scope>NUCLEOTIDE SEQUENCE</scope>
    <source>
        <strain evidence="2">GSO104</strain>
    </source>
</reference>
<evidence type="ECO:0000256" key="1">
    <source>
        <dbReference type="SAM" id="MobiDB-lite"/>
    </source>
</evidence>
<gene>
    <name evidence="2" type="ORF">DBRI00130_LOCUS31470</name>
</gene>
<dbReference type="EMBL" id="HBNS01040386">
    <property type="protein sequence ID" value="CAE4638636.1"/>
    <property type="molecule type" value="Transcribed_RNA"/>
</dbReference>
<name>A0A7S4S9I2_9STRA</name>
<proteinExistence type="predicted"/>
<protein>
    <submittedName>
        <fullName evidence="2">Uncharacterized protein</fullName>
    </submittedName>
</protein>
<evidence type="ECO:0000313" key="2">
    <source>
        <dbReference type="EMBL" id="CAE4638636.1"/>
    </source>
</evidence>
<feature type="region of interest" description="Disordered" evidence="1">
    <location>
        <begin position="19"/>
        <end position="57"/>
    </location>
</feature>